<feature type="region of interest" description="Disordered" evidence="20">
    <location>
        <begin position="587"/>
        <end position="631"/>
    </location>
</feature>
<dbReference type="SUPFAM" id="SSF47644">
    <property type="entry name" value="Methionine synthase domain"/>
    <property type="match status" value="1"/>
</dbReference>
<evidence type="ECO:0000256" key="2">
    <source>
        <dbReference type="ARBA" id="ARBA00001947"/>
    </source>
</evidence>
<feature type="domain" description="B12-binding N-terminal" evidence="24">
    <location>
        <begin position="623"/>
        <end position="717"/>
    </location>
</feature>
<evidence type="ECO:0000259" key="22">
    <source>
        <dbReference type="PROSITE" id="PS50972"/>
    </source>
</evidence>
<keyword evidence="15" id="KW-0486">Methionine biosynthesis</keyword>
<dbReference type="InterPro" id="IPR036589">
    <property type="entry name" value="HCY_dom_sf"/>
</dbReference>
<keyword evidence="9" id="KW-0028">Amino-acid biosynthesis</keyword>
<dbReference type="Pfam" id="PF02607">
    <property type="entry name" value="B12-binding_2"/>
    <property type="match status" value="1"/>
</dbReference>
<evidence type="ECO:0000256" key="20">
    <source>
        <dbReference type="SAM" id="MobiDB-lite"/>
    </source>
</evidence>
<dbReference type="Gene3D" id="3.40.50.280">
    <property type="entry name" value="Cobalamin-binding domain"/>
    <property type="match status" value="1"/>
</dbReference>
<comment type="similarity">
    <text evidence="5">Belongs to the vitamin-B12 dependent methionine synthase family.</text>
</comment>
<dbReference type="GO" id="GO:0050667">
    <property type="term" value="P:homocysteine metabolic process"/>
    <property type="evidence" value="ECO:0007669"/>
    <property type="project" value="TreeGrafter"/>
</dbReference>
<dbReference type="InterPro" id="IPR000489">
    <property type="entry name" value="Pterin-binding_dom"/>
</dbReference>
<sequence>MTREELYKRIEERPLILDGATGSNLQKAGMPTGVCPELWIMEHEEALIRLQEEYVEAGTDILYAPTFSGNREKLKEYGLSDRTEEINKRLVTISKKAAKDRALVAGDMTMTGVALEPVGPMKLEELIDIYKEQARCLFEAGVDLFVVETMMSLAETRAAVIAIREVCDLPVMASMTFQEDGRTLYGTDPVTAVVVLQSIGADVIGVNCSTGPEQMLPVVRKMKEYADVPLLVKPNAGLPELVEGETIYPMSAEEFASFGPAFVEAGAGLLGGCCGTTPEHIAQLAGRVRGLATVPPENRHPIMLASERKSQEILPDGPFLIIGERINPTGKKRLQQELREGRLDLVEEMAEEQEELGAHILDINMGTNGIDEKEMMLKAIQKVSMVSDLPLCIDTSYVEVMEAALRAYPGRALVNSVSMEKEKVEKLLPLVRKYGAMFILLPLSDKGLPKSPEEKKELIHQLLARAEACGIGKNRIIVDGLVTTVGANKQAALETLETIRYCKEELGLCTAVGLSNISFGLPERSYVNGAFAAMAIQNGLTMAIANPSNDLLMGLACAADLLKDKPQADETYITRVQQIKERQTFAAHTSGNVPAGAGATEQQMAAGTGRQQAASEASSGTPDSGAKTAASAQTPVFEAVLKGRKNGIVEKVQEELARGTAAKDILDGQLIPAINEVGRLFDIQAYFLPQLIASANAMKEAIGYLEPLLQEGGDTDEKPVIVIATVEGDIHDIGKNLVALMLKNYGYQVYDLGKDVPAEKIIAAAEEYGASIIALSALMTTTMMRMKDTIRLRNEKKMDVRVIIGGAVTTQSFADEIGADGYSKDAAEAVKLVQSLLDA</sequence>
<feature type="domain" description="B12-binding" evidence="23">
    <location>
        <begin position="718"/>
        <end position="839"/>
    </location>
</feature>
<dbReference type="GO" id="GO:0008705">
    <property type="term" value="F:methionine synthase activity"/>
    <property type="evidence" value="ECO:0007669"/>
    <property type="project" value="UniProtKB-EC"/>
</dbReference>
<evidence type="ECO:0000256" key="8">
    <source>
        <dbReference type="ARBA" id="ARBA00022603"/>
    </source>
</evidence>
<evidence type="ECO:0000256" key="18">
    <source>
        <dbReference type="ARBA" id="ARBA00031040"/>
    </source>
</evidence>
<evidence type="ECO:0000256" key="10">
    <source>
        <dbReference type="ARBA" id="ARBA00022628"/>
    </source>
</evidence>
<dbReference type="GO" id="GO:0005829">
    <property type="term" value="C:cytosol"/>
    <property type="evidence" value="ECO:0007669"/>
    <property type="project" value="TreeGrafter"/>
</dbReference>
<gene>
    <name evidence="25" type="ORF">H9849_07295</name>
</gene>
<keyword evidence="16" id="KW-0170">Cobalt</keyword>
<dbReference type="EC" id="2.1.1.13" evidence="6"/>
<dbReference type="PROSITE" id="PS50972">
    <property type="entry name" value="PTERIN_BINDING"/>
    <property type="match status" value="1"/>
</dbReference>
<name>A0A9D1X4V4_9FIRM</name>
<reference evidence="25" key="2">
    <citation type="submission" date="2021-04" db="EMBL/GenBank/DDBJ databases">
        <authorList>
            <person name="Gilroy R."/>
        </authorList>
    </citation>
    <scope>NUCLEOTIDE SEQUENCE</scope>
    <source>
        <strain evidence="25">ChiSxjej3B15-1167</strain>
    </source>
</reference>
<dbReference type="GO" id="GO:0046872">
    <property type="term" value="F:metal ion binding"/>
    <property type="evidence" value="ECO:0007669"/>
    <property type="project" value="UniProtKB-KW"/>
</dbReference>
<dbReference type="GO" id="GO:0031419">
    <property type="term" value="F:cobalamin binding"/>
    <property type="evidence" value="ECO:0007669"/>
    <property type="project" value="UniProtKB-KW"/>
</dbReference>
<comment type="function">
    <text evidence="17">Catalyzes the transfer of a methyl group from methyl-cobalamin to homocysteine, yielding enzyme-bound cob(I)alamin and methionine. Subsequently, remethylates the cofactor using methyltetrahydrofolate.</text>
</comment>
<protein>
    <recommendedName>
        <fullName evidence="7">Methionine synthase</fullName>
        <ecNumber evidence="6">2.1.1.13</ecNumber>
    </recommendedName>
    <alternativeName>
        <fullName evidence="18">5-methyltetrahydrofolate--homocysteine methyltransferase</fullName>
    </alternativeName>
</protein>
<feature type="binding site" evidence="19">
    <location>
        <position position="273"/>
    </location>
    <ligand>
        <name>Zn(2+)</name>
        <dbReference type="ChEBI" id="CHEBI:29105"/>
    </ligand>
</feature>
<proteinExistence type="inferred from homology"/>
<comment type="pathway">
    <text evidence="4">Amino-acid biosynthesis; L-methionine biosynthesis via de novo pathway; L-methionine from L-homocysteine (MetH route): step 1/1.</text>
</comment>
<dbReference type="SUPFAM" id="SSF82282">
    <property type="entry name" value="Homocysteine S-methyltransferase"/>
    <property type="match status" value="1"/>
</dbReference>
<feature type="binding site" evidence="19">
    <location>
        <position position="208"/>
    </location>
    <ligand>
        <name>Zn(2+)</name>
        <dbReference type="ChEBI" id="CHEBI:29105"/>
    </ligand>
</feature>
<dbReference type="SUPFAM" id="SSF51717">
    <property type="entry name" value="Dihydropteroate synthetase-like"/>
    <property type="match status" value="1"/>
</dbReference>
<dbReference type="Pfam" id="PF02574">
    <property type="entry name" value="S-methyl_trans"/>
    <property type="match status" value="1"/>
</dbReference>
<keyword evidence="8 19" id="KW-0489">Methyltransferase</keyword>
<evidence type="ECO:0000256" key="12">
    <source>
        <dbReference type="ARBA" id="ARBA00022691"/>
    </source>
</evidence>
<evidence type="ECO:0000256" key="7">
    <source>
        <dbReference type="ARBA" id="ARBA00013998"/>
    </source>
</evidence>
<evidence type="ECO:0000256" key="13">
    <source>
        <dbReference type="ARBA" id="ARBA00022723"/>
    </source>
</evidence>
<keyword evidence="13 19" id="KW-0479">Metal-binding</keyword>
<dbReference type="InterPro" id="IPR003726">
    <property type="entry name" value="HCY_dom"/>
</dbReference>
<dbReference type="Pfam" id="PF02310">
    <property type="entry name" value="B12-binding"/>
    <property type="match status" value="1"/>
</dbReference>
<comment type="cofactor">
    <cofactor evidence="2 19">
        <name>Zn(2+)</name>
        <dbReference type="ChEBI" id="CHEBI:29105"/>
    </cofactor>
</comment>
<keyword evidence="11 19" id="KW-0808">Transferase</keyword>
<evidence type="ECO:0000256" key="11">
    <source>
        <dbReference type="ARBA" id="ARBA00022679"/>
    </source>
</evidence>
<dbReference type="InterPro" id="IPR036594">
    <property type="entry name" value="Meth_synthase_dom"/>
</dbReference>
<keyword evidence="14 19" id="KW-0862">Zinc</keyword>
<evidence type="ECO:0000259" key="21">
    <source>
        <dbReference type="PROSITE" id="PS50970"/>
    </source>
</evidence>
<evidence type="ECO:0000256" key="16">
    <source>
        <dbReference type="ARBA" id="ARBA00023285"/>
    </source>
</evidence>
<evidence type="ECO:0000256" key="3">
    <source>
        <dbReference type="ARBA" id="ARBA00001956"/>
    </source>
</evidence>
<keyword evidence="12" id="KW-0949">S-adenosyl-L-methionine</keyword>
<dbReference type="PANTHER" id="PTHR45833">
    <property type="entry name" value="METHIONINE SYNTHASE"/>
    <property type="match status" value="1"/>
</dbReference>
<dbReference type="InterPro" id="IPR003759">
    <property type="entry name" value="Cbl-bd_cap"/>
</dbReference>
<dbReference type="EMBL" id="DXEQ01000217">
    <property type="protein sequence ID" value="HIX72814.1"/>
    <property type="molecule type" value="Genomic_DNA"/>
</dbReference>
<evidence type="ECO:0000313" key="25">
    <source>
        <dbReference type="EMBL" id="HIX72814.1"/>
    </source>
</evidence>
<dbReference type="PROSITE" id="PS50970">
    <property type="entry name" value="HCY"/>
    <property type="match status" value="1"/>
</dbReference>
<dbReference type="InterPro" id="IPR017215">
    <property type="entry name" value="MetH_bac"/>
</dbReference>
<dbReference type="GO" id="GO:0046653">
    <property type="term" value="P:tetrahydrofolate metabolic process"/>
    <property type="evidence" value="ECO:0007669"/>
    <property type="project" value="TreeGrafter"/>
</dbReference>
<comment type="caution">
    <text evidence="25">The sequence shown here is derived from an EMBL/GenBank/DDBJ whole genome shotgun (WGS) entry which is preliminary data.</text>
</comment>
<dbReference type="PANTHER" id="PTHR45833:SF1">
    <property type="entry name" value="METHIONINE SYNTHASE"/>
    <property type="match status" value="1"/>
</dbReference>
<evidence type="ECO:0000313" key="26">
    <source>
        <dbReference type="Proteomes" id="UP000886805"/>
    </source>
</evidence>
<dbReference type="InterPro" id="IPR006158">
    <property type="entry name" value="Cobalamin-bd"/>
</dbReference>
<dbReference type="Gene3D" id="3.20.20.20">
    <property type="entry name" value="Dihydropteroate synthase-like"/>
    <property type="match status" value="1"/>
</dbReference>
<evidence type="ECO:0000256" key="9">
    <source>
        <dbReference type="ARBA" id="ARBA00022605"/>
    </source>
</evidence>
<dbReference type="Pfam" id="PF00809">
    <property type="entry name" value="Pterin_bind"/>
    <property type="match status" value="1"/>
</dbReference>
<comment type="cofactor">
    <cofactor evidence="3">
        <name>methylcob(III)alamin</name>
        <dbReference type="ChEBI" id="CHEBI:28115"/>
    </cofactor>
</comment>
<dbReference type="CDD" id="cd02070">
    <property type="entry name" value="corrinoid_protein_B12-BD"/>
    <property type="match status" value="1"/>
</dbReference>
<evidence type="ECO:0000256" key="6">
    <source>
        <dbReference type="ARBA" id="ARBA00012032"/>
    </source>
</evidence>
<evidence type="ECO:0000256" key="5">
    <source>
        <dbReference type="ARBA" id="ARBA00010398"/>
    </source>
</evidence>
<dbReference type="Gene3D" id="3.20.20.330">
    <property type="entry name" value="Homocysteine-binding-like domain"/>
    <property type="match status" value="1"/>
</dbReference>
<feature type="compositionally biased region" description="Polar residues" evidence="20">
    <location>
        <begin position="600"/>
        <end position="622"/>
    </location>
</feature>
<evidence type="ECO:0000259" key="23">
    <source>
        <dbReference type="PROSITE" id="PS51332"/>
    </source>
</evidence>
<dbReference type="AlphaFoldDB" id="A0A9D1X4V4"/>
<organism evidence="25 26">
    <name type="scientific">Candidatus Anaerobutyricum stercoripullorum</name>
    <dbReference type="NCBI Taxonomy" id="2838456"/>
    <lineage>
        <taxon>Bacteria</taxon>
        <taxon>Bacillati</taxon>
        <taxon>Bacillota</taxon>
        <taxon>Clostridia</taxon>
        <taxon>Lachnospirales</taxon>
        <taxon>Lachnospiraceae</taxon>
        <taxon>Anaerobutyricum</taxon>
    </lineage>
</organism>
<comment type="catalytic activity">
    <reaction evidence="1">
        <text>(6S)-5-methyl-5,6,7,8-tetrahydrofolate + L-homocysteine = (6S)-5,6,7,8-tetrahydrofolate + L-methionine</text>
        <dbReference type="Rhea" id="RHEA:11172"/>
        <dbReference type="ChEBI" id="CHEBI:18608"/>
        <dbReference type="ChEBI" id="CHEBI:57453"/>
        <dbReference type="ChEBI" id="CHEBI:57844"/>
        <dbReference type="ChEBI" id="CHEBI:58199"/>
        <dbReference type="EC" id="2.1.1.13"/>
    </reaction>
</comment>
<dbReference type="InterPro" id="IPR011005">
    <property type="entry name" value="Dihydropteroate_synth-like_sf"/>
</dbReference>
<dbReference type="SUPFAM" id="SSF52242">
    <property type="entry name" value="Cobalamin (vitamin B12)-binding domain"/>
    <property type="match status" value="1"/>
</dbReference>
<evidence type="ECO:0000256" key="17">
    <source>
        <dbReference type="ARBA" id="ARBA00025552"/>
    </source>
</evidence>
<feature type="domain" description="Pterin-binding" evidence="22">
    <location>
        <begin position="319"/>
        <end position="563"/>
    </location>
</feature>
<dbReference type="Proteomes" id="UP000886805">
    <property type="component" value="Unassembled WGS sequence"/>
</dbReference>
<evidence type="ECO:0000256" key="19">
    <source>
        <dbReference type="PROSITE-ProRule" id="PRU00333"/>
    </source>
</evidence>
<dbReference type="Gene3D" id="1.10.1240.10">
    <property type="entry name" value="Methionine synthase domain"/>
    <property type="match status" value="1"/>
</dbReference>
<evidence type="ECO:0000256" key="4">
    <source>
        <dbReference type="ARBA" id="ARBA00005178"/>
    </source>
</evidence>
<evidence type="ECO:0000259" key="24">
    <source>
        <dbReference type="PROSITE" id="PS51337"/>
    </source>
</evidence>
<dbReference type="InterPro" id="IPR036724">
    <property type="entry name" value="Cobalamin-bd_sf"/>
</dbReference>
<reference evidence="25" key="1">
    <citation type="journal article" date="2021" name="PeerJ">
        <title>Extensive microbial diversity within the chicken gut microbiome revealed by metagenomics and culture.</title>
        <authorList>
            <person name="Gilroy R."/>
            <person name="Ravi A."/>
            <person name="Getino M."/>
            <person name="Pursley I."/>
            <person name="Horton D.L."/>
            <person name="Alikhan N.F."/>
            <person name="Baker D."/>
            <person name="Gharbi K."/>
            <person name="Hall N."/>
            <person name="Watson M."/>
            <person name="Adriaenssens E.M."/>
            <person name="Foster-Nyarko E."/>
            <person name="Jarju S."/>
            <person name="Secka A."/>
            <person name="Antonio M."/>
            <person name="Oren A."/>
            <person name="Chaudhuri R.R."/>
            <person name="La Ragione R."/>
            <person name="Hildebrand F."/>
            <person name="Pallen M.J."/>
        </authorList>
    </citation>
    <scope>NUCLEOTIDE SEQUENCE</scope>
    <source>
        <strain evidence="25">ChiSxjej3B15-1167</strain>
    </source>
</reference>
<dbReference type="SMART" id="SM01018">
    <property type="entry name" value="B12-binding_2"/>
    <property type="match status" value="1"/>
</dbReference>
<dbReference type="PIRSF" id="PIRSF037472">
    <property type="entry name" value="DHPS_mtfrase"/>
    <property type="match status" value="1"/>
</dbReference>
<feature type="domain" description="Hcy-binding" evidence="21">
    <location>
        <begin position="3"/>
        <end position="288"/>
    </location>
</feature>
<dbReference type="InterPro" id="IPR050554">
    <property type="entry name" value="Met_Synthase/Corrinoid"/>
</dbReference>
<dbReference type="PROSITE" id="PS51332">
    <property type="entry name" value="B12_BINDING"/>
    <property type="match status" value="1"/>
</dbReference>
<keyword evidence="10" id="KW-0846">Cobalamin</keyword>
<feature type="binding site" evidence="19">
    <location>
        <position position="274"/>
    </location>
    <ligand>
        <name>Zn(2+)</name>
        <dbReference type="ChEBI" id="CHEBI:29105"/>
    </ligand>
</feature>
<accession>A0A9D1X4V4</accession>
<evidence type="ECO:0000256" key="15">
    <source>
        <dbReference type="ARBA" id="ARBA00023167"/>
    </source>
</evidence>
<evidence type="ECO:0000256" key="14">
    <source>
        <dbReference type="ARBA" id="ARBA00022833"/>
    </source>
</evidence>
<evidence type="ECO:0000256" key="1">
    <source>
        <dbReference type="ARBA" id="ARBA00001700"/>
    </source>
</evidence>
<dbReference type="GO" id="GO:0032259">
    <property type="term" value="P:methylation"/>
    <property type="evidence" value="ECO:0007669"/>
    <property type="project" value="UniProtKB-KW"/>
</dbReference>
<dbReference type="PROSITE" id="PS51337">
    <property type="entry name" value="B12_BINDING_NTER"/>
    <property type="match status" value="1"/>
</dbReference>